<dbReference type="InterPro" id="IPR011129">
    <property type="entry name" value="CSD"/>
</dbReference>
<evidence type="ECO:0000256" key="1">
    <source>
        <dbReference type="ARBA" id="ARBA00022553"/>
    </source>
</evidence>
<keyword evidence="3" id="KW-1133">Transmembrane helix</keyword>
<dbReference type="PANTHER" id="PTHR12962:SF1">
    <property type="entry name" value="COLD SHOCK DOMAIN-CONTAINING PROTEIN CG9705"/>
    <property type="match status" value="1"/>
</dbReference>
<keyword evidence="3" id="KW-0472">Membrane</keyword>
<organism evidence="5 6">
    <name type="scientific">Roseateles asaccharophilus</name>
    <dbReference type="NCBI Taxonomy" id="582607"/>
    <lineage>
        <taxon>Bacteria</taxon>
        <taxon>Pseudomonadati</taxon>
        <taxon>Pseudomonadota</taxon>
        <taxon>Betaproteobacteria</taxon>
        <taxon>Burkholderiales</taxon>
        <taxon>Sphaerotilaceae</taxon>
        <taxon>Roseateles</taxon>
    </lineage>
</organism>
<dbReference type="AlphaFoldDB" id="A0A4V3CK31"/>
<dbReference type="OrthoDB" id="72963at2"/>
<dbReference type="Proteomes" id="UP000295357">
    <property type="component" value="Unassembled WGS sequence"/>
</dbReference>
<feature type="region of interest" description="Disordered" evidence="2">
    <location>
        <begin position="74"/>
        <end position="107"/>
    </location>
</feature>
<dbReference type="SMART" id="SM00357">
    <property type="entry name" value="CSP"/>
    <property type="match status" value="1"/>
</dbReference>
<dbReference type="GO" id="GO:0005829">
    <property type="term" value="C:cytosol"/>
    <property type="evidence" value="ECO:0007669"/>
    <property type="project" value="UniProtKB-ARBA"/>
</dbReference>
<keyword evidence="3" id="KW-0812">Transmembrane</keyword>
<dbReference type="PANTHER" id="PTHR12962">
    <property type="entry name" value="CALCIUM-REGULATED HEAT STABLE PROTEIN CRHSP-24-RELATED"/>
    <property type="match status" value="1"/>
</dbReference>
<dbReference type="InterPro" id="IPR010718">
    <property type="entry name" value="DUF1294"/>
</dbReference>
<sequence>MIEKGPRKRAFSLSCGTVRPAMTTRQQGTLIQWDAAKGYGFIAPEGGGPKLFVHAKAFGLRPRRPFVGERLSYEAGQDAQGKPRAQAVRSLEPRSPAEPPPAVQRQARRQEALRGSSLWLIPGFALLVLVVHLGFGLPHWLWGGYLAMSLATFIVYAGDKRAARLQQWRVSEATLHALALACGWPGALLAQQLLRHKSAKASFRRLFWLSVMLNVLGFVLIFTPLGSKLLHAYVL</sequence>
<dbReference type="InterPro" id="IPR012340">
    <property type="entry name" value="NA-bd_OB-fold"/>
</dbReference>
<protein>
    <submittedName>
        <fullName evidence="5">Uncharacterized membrane protein YsdA (DUF1294 family)</fullName>
    </submittedName>
</protein>
<dbReference type="InterPro" id="IPR052069">
    <property type="entry name" value="Ca-reg_mRNA-binding_domain"/>
</dbReference>
<feature type="transmembrane region" description="Helical" evidence="3">
    <location>
        <begin position="118"/>
        <end position="135"/>
    </location>
</feature>
<dbReference type="Gene3D" id="2.40.50.140">
    <property type="entry name" value="Nucleic acid-binding proteins"/>
    <property type="match status" value="1"/>
</dbReference>
<feature type="transmembrane region" description="Helical" evidence="3">
    <location>
        <begin position="141"/>
        <end position="159"/>
    </location>
</feature>
<dbReference type="EMBL" id="SNXE01000002">
    <property type="protein sequence ID" value="TDP12036.1"/>
    <property type="molecule type" value="Genomic_DNA"/>
</dbReference>
<dbReference type="SUPFAM" id="SSF50249">
    <property type="entry name" value="Nucleic acid-binding proteins"/>
    <property type="match status" value="1"/>
</dbReference>
<evidence type="ECO:0000313" key="5">
    <source>
        <dbReference type="EMBL" id="TDP12036.1"/>
    </source>
</evidence>
<reference evidence="5 6" key="1">
    <citation type="submission" date="2019-03" db="EMBL/GenBank/DDBJ databases">
        <title>Genomic Encyclopedia of Type Strains, Phase IV (KMG-IV): sequencing the most valuable type-strain genomes for metagenomic binning, comparative biology and taxonomic classification.</title>
        <authorList>
            <person name="Goeker M."/>
        </authorList>
    </citation>
    <scope>NUCLEOTIDE SEQUENCE [LARGE SCALE GENOMIC DNA]</scope>
    <source>
        <strain evidence="5 6">DSM 25082</strain>
    </source>
</reference>
<keyword evidence="6" id="KW-1185">Reference proteome</keyword>
<dbReference type="PROSITE" id="PS51857">
    <property type="entry name" value="CSD_2"/>
    <property type="match status" value="1"/>
</dbReference>
<feature type="domain" description="CSD" evidence="4">
    <location>
        <begin position="25"/>
        <end position="90"/>
    </location>
</feature>
<dbReference type="GO" id="GO:0043488">
    <property type="term" value="P:regulation of mRNA stability"/>
    <property type="evidence" value="ECO:0007669"/>
    <property type="project" value="TreeGrafter"/>
</dbReference>
<dbReference type="Pfam" id="PF06961">
    <property type="entry name" value="DUF1294"/>
    <property type="match status" value="1"/>
</dbReference>
<accession>A0A4V3CK31</accession>
<gene>
    <name evidence="5" type="ORF">DFR39_102424</name>
</gene>
<evidence type="ECO:0000256" key="2">
    <source>
        <dbReference type="SAM" id="MobiDB-lite"/>
    </source>
</evidence>
<comment type="caution">
    <text evidence="5">The sequence shown here is derived from an EMBL/GenBank/DDBJ whole genome shotgun (WGS) entry which is preliminary data.</text>
</comment>
<dbReference type="GO" id="GO:0003730">
    <property type="term" value="F:mRNA 3'-UTR binding"/>
    <property type="evidence" value="ECO:0007669"/>
    <property type="project" value="TreeGrafter"/>
</dbReference>
<name>A0A4V3CK31_9BURK</name>
<dbReference type="CDD" id="cd04458">
    <property type="entry name" value="CSP_CDS"/>
    <property type="match status" value="1"/>
</dbReference>
<evidence type="ECO:0000259" key="4">
    <source>
        <dbReference type="PROSITE" id="PS51857"/>
    </source>
</evidence>
<dbReference type="Pfam" id="PF00313">
    <property type="entry name" value="CSD"/>
    <property type="match status" value="1"/>
</dbReference>
<evidence type="ECO:0000313" key="6">
    <source>
        <dbReference type="Proteomes" id="UP000295357"/>
    </source>
</evidence>
<feature type="transmembrane region" description="Helical" evidence="3">
    <location>
        <begin position="206"/>
        <end position="225"/>
    </location>
</feature>
<proteinExistence type="predicted"/>
<keyword evidence="1" id="KW-0597">Phosphoprotein</keyword>
<dbReference type="InterPro" id="IPR002059">
    <property type="entry name" value="CSP_DNA-bd"/>
</dbReference>
<evidence type="ECO:0000256" key="3">
    <source>
        <dbReference type="SAM" id="Phobius"/>
    </source>
</evidence>